<organism evidence="3 4">
    <name type="scientific">Nocardioides daedukensis</name>
    <dbReference type="NCBI Taxonomy" id="634462"/>
    <lineage>
        <taxon>Bacteria</taxon>
        <taxon>Bacillati</taxon>
        <taxon>Actinomycetota</taxon>
        <taxon>Actinomycetes</taxon>
        <taxon>Propionibacteriales</taxon>
        <taxon>Nocardioidaceae</taxon>
        <taxon>Nocardioides</taxon>
    </lineage>
</organism>
<feature type="compositionally biased region" description="Pro residues" evidence="1">
    <location>
        <begin position="34"/>
        <end position="44"/>
    </location>
</feature>
<feature type="region of interest" description="Disordered" evidence="1">
    <location>
        <begin position="1"/>
        <end position="53"/>
    </location>
</feature>
<proteinExistence type="predicted"/>
<keyword evidence="2" id="KW-1133">Transmembrane helix</keyword>
<name>A0A7Y9URK7_9ACTN</name>
<feature type="compositionally biased region" description="Pro residues" evidence="1">
    <location>
        <begin position="7"/>
        <end position="16"/>
    </location>
</feature>
<dbReference type="Pfam" id="PF14042">
    <property type="entry name" value="DUF4247"/>
    <property type="match status" value="1"/>
</dbReference>
<dbReference type="InterPro" id="IPR025341">
    <property type="entry name" value="DUF4247"/>
</dbReference>
<dbReference type="AlphaFoldDB" id="A0A7Y9URK7"/>
<keyword evidence="2" id="KW-0812">Transmembrane</keyword>
<evidence type="ECO:0000313" key="3">
    <source>
        <dbReference type="EMBL" id="NYG60462.1"/>
    </source>
</evidence>
<dbReference type="EMBL" id="JACCAA010000001">
    <property type="protein sequence ID" value="NYG60462.1"/>
    <property type="molecule type" value="Genomic_DNA"/>
</dbReference>
<feature type="transmembrane region" description="Helical" evidence="2">
    <location>
        <begin position="58"/>
        <end position="81"/>
    </location>
</feature>
<comment type="caution">
    <text evidence="3">The sequence shown here is derived from an EMBL/GenBank/DDBJ whole genome shotgun (WGS) entry which is preliminary data.</text>
</comment>
<sequence>MSDFRSNPPPPPPNGPGGPGGPGAPGGPNGPGGPGWPPGNPPRSPYTGPSSSGDGPRWTLIAVIVGALLLLFVIPVIVSAAGNTSPEKWLKDNYSAQGGDVDSSSGLRFTSADPVDQTVAAIDAGTDPSEKRQEGSTYYLRYKSDWLVEVEAAPDGSGSEVVLFEFDAGYQSHGAVLFFWSSHYQQGGGLFRGGGGGSGK</sequence>
<feature type="compositionally biased region" description="Gly residues" evidence="1">
    <location>
        <begin position="17"/>
        <end position="33"/>
    </location>
</feature>
<keyword evidence="2" id="KW-0472">Membrane</keyword>
<accession>A0A7Y9URK7</accession>
<dbReference type="Proteomes" id="UP000540656">
    <property type="component" value="Unassembled WGS sequence"/>
</dbReference>
<evidence type="ECO:0008006" key="5">
    <source>
        <dbReference type="Google" id="ProtNLM"/>
    </source>
</evidence>
<evidence type="ECO:0000256" key="1">
    <source>
        <dbReference type="SAM" id="MobiDB-lite"/>
    </source>
</evidence>
<reference evidence="3 4" key="1">
    <citation type="submission" date="2020-07" db="EMBL/GenBank/DDBJ databases">
        <title>Sequencing the genomes of 1000 actinobacteria strains.</title>
        <authorList>
            <person name="Klenk H.-P."/>
        </authorList>
    </citation>
    <scope>NUCLEOTIDE SEQUENCE [LARGE SCALE GENOMIC DNA]</scope>
    <source>
        <strain evidence="3 4">DSM 23819</strain>
    </source>
</reference>
<protein>
    <recommendedName>
        <fullName evidence="5">DUF4247 domain-containing protein</fullName>
    </recommendedName>
</protein>
<dbReference type="RefSeq" id="WP_179503388.1">
    <property type="nucleotide sequence ID" value="NZ_JACCAA010000001.1"/>
</dbReference>
<gene>
    <name evidence="3" type="ORF">BJ980_003385</name>
</gene>
<evidence type="ECO:0000313" key="4">
    <source>
        <dbReference type="Proteomes" id="UP000540656"/>
    </source>
</evidence>
<evidence type="ECO:0000256" key="2">
    <source>
        <dbReference type="SAM" id="Phobius"/>
    </source>
</evidence>
<keyword evidence="4" id="KW-1185">Reference proteome</keyword>